<evidence type="ECO:0000256" key="1">
    <source>
        <dbReference type="SAM" id="MobiDB-lite"/>
    </source>
</evidence>
<proteinExistence type="predicted"/>
<protein>
    <submittedName>
        <fullName evidence="2">Uncharacterized protein</fullName>
    </submittedName>
</protein>
<accession>A0ABN8QVF0</accession>
<comment type="caution">
    <text evidence="2">The sequence shown here is derived from an EMBL/GenBank/DDBJ whole genome shotgun (WGS) entry which is preliminary data.</text>
</comment>
<sequence>MGRDKSDTATSPSWVSSIAKERNSAVQWESLQIQIGKFVDEYSVLWFAIQASCSSVVILLQKSEDYKVLAVGKVVEVDAHISVPEKHVPVFVASIEECASAILAPGNVVSLSHYYGLQVIQLGMMLMQLNDTEGEGDGERSLINWKMLLLYFRKCCTQYDDECGIHPESTKHTHACTTQDVKAMLTIVQQAKPFQYQKGRTLQSFPNVTKSPLDQLDVALLNTWLTNHKRKLFSGVHDCNEEDNEEENELNDGDENTPEEDDVDD</sequence>
<dbReference type="EMBL" id="CALNXK010000157">
    <property type="protein sequence ID" value="CAH3170631.1"/>
    <property type="molecule type" value="Genomic_DNA"/>
</dbReference>
<feature type="compositionally biased region" description="Acidic residues" evidence="1">
    <location>
        <begin position="240"/>
        <end position="265"/>
    </location>
</feature>
<organism evidence="2 3">
    <name type="scientific">Porites lobata</name>
    <dbReference type="NCBI Taxonomy" id="104759"/>
    <lineage>
        <taxon>Eukaryota</taxon>
        <taxon>Metazoa</taxon>
        <taxon>Cnidaria</taxon>
        <taxon>Anthozoa</taxon>
        <taxon>Hexacorallia</taxon>
        <taxon>Scleractinia</taxon>
        <taxon>Fungiina</taxon>
        <taxon>Poritidae</taxon>
        <taxon>Porites</taxon>
    </lineage>
</organism>
<name>A0ABN8QVF0_9CNID</name>
<gene>
    <name evidence="2" type="ORF">PLOB_00010833</name>
</gene>
<feature type="region of interest" description="Disordered" evidence="1">
    <location>
        <begin position="237"/>
        <end position="265"/>
    </location>
</feature>
<reference evidence="2 3" key="1">
    <citation type="submission" date="2022-05" db="EMBL/GenBank/DDBJ databases">
        <authorList>
            <consortium name="Genoscope - CEA"/>
            <person name="William W."/>
        </authorList>
    </citation>
    <scope>NUCLEOTIDE SEQUENCE [LARGE SCALE GENOMIC DNA]</scope>
</reference>
<evidence type="ECO:0000313" key="3">
    <source>
        <dbReference type="Proteomes" id="UP001159405"/>
    </source>
</evidence>
<keyword evidence="3" id="KW-1185">Reference proteome</keyword>
<dbReference type="Proteomes" id="UP001159405">
    <property type="component" value="Unassembled WGS sequence"/>
</dbReference>
<evidence type="ECO:0000313" key="2">
    <source>
        <dbReference type="EMBL" id="CAH3170631.1"/>
    </source>
</evidence>